<gene>
    <name evidence="3" type="ORF">SAMN02745673_02231</name>
</gene>
<evidence type="ECO:0000313" key="4">
    <source>
        <dbReference type="Proteomes" id="UP000190637"/>
    </source>
</evidence>
<proteinExistence type="predicted"/>
<sequence>MELYPLLPIVVGLALLAWAARDLGLTRSGIRAPGEIVGYQETGRTSRMVVRFRTRDGRDILTTDAGTAWAAARTGEPVVVSYDRARPERARVVEGPWQSGGVRAMVGMLGGACLLIGALIGVFAWG</sequence>
<name>A0A1T4QHB1_9ACTN</name>
<dbReference type="Proteomes" id="UP000190637">
    <property type="component" value="Unassembled WGS sequence"/>
</dbReference>
<keyword evidence="4" id="KW-1185">Reference proteome</keyword>
<feature type="transmembrane region" description="Helical" evidence="1">
    <location>
        <begin position="104"/>
        <end position="125"/>
    </location>
</feature>
<keyword evidence="1" id="KW-0472">Membrane</keyword>
<keyword evidence="1" id="KW-1133">Transmembrane helix</keyword>
<evidence type="ECO:0000259" key="2">
    <source>
        <dbReference type="Pfam" id="PF12158"/>
    </source>
</evidence>
<evidence type="ECO:0000256" key="1">
    <source>
        <dbReference type="SAM" id="Phobius"/>
    </source>
</evidence>
<feature type="domain" description="DUF3592" evidence="2">
    <location>
        <begin position="33"/>
        <end position="96"/>
    </location>
</feature>
<dbReference type="STRING" id="1122192.SAMN02745673_02231"/>
<dbReference type="OrthoDB" id="3430041at2"/>
<dbReference type="AlphaFoldDB" id="A0A1T4QHB1"/>
<evidence type="ECO:0000313" key="3">
    <source>
        <dbReference type="EMBL" id="SKA03115.1"/>
    </source>
</evidence>
<dbReference type="InterPro" id="IPR021994">
    <property type="entry name" value="DUF3592"/>
</dbReference>
<accession>A0A1T4QHB1</accession>
<reference evidence="3 4" key="1">
    <citation type="submission" date="2017-02" db="EMBL/GenBank/DDBJ databases">
        <authorList>
            <person name="Peterson S.W."/>
        </authorList>
    </citation>
    <scope>NUCLEOTIDE SEQUENCE [LARGE SCALE GENOMIC DNA]</scope>
    <source>
        <strain evidence="3 4">DSM 45154</strain>
    </source>
</reference>
<organism evidence="3 4">
    <name type="scientific">Marinactinospora thermotolerans DSM 45154</name>
    <dbReference type="NCBI Taxonomy" id="1122192"/>
    <lineage>
        <taxon>Bacteria</taxon>
        <taxon>Bacillati</taxon>
        <taxon>Actinomycetota</taxon>
        <taxon>Actinomycetes</taxon>
        <taxon>Streptosporangiales</taxon>
        <taxon>Nocardiopsidaceae</taxon>
        <taxon>Marinactinospora</taxon>
    </lineage>
</organism>
<dbReference type="EMBL" id="FUWS01000005">
    <property type="protein sequence ID" value="SKA03115.1"/>
    <property type="molecule type" value="Genomic_DNA"/>
</dbReference>
<dbReference type="Pfam" id="PF12158">
    <property type="entry name" value="DUF3592"/>
    <property type="match status" value="1"/>
</dbReference>
<protein>
    <recommendedName>
        <fullName evidence="2">DUF3592 domain-containing protein</fullName>
    </recommendedName>
</protein>
<keyword evidence="1" id="KW-0812">Transmembrane</keyword>
<dbReference type="RefSeq" id="WP_078761565.1">
    <property type="nucleotide sequence ID" value="NZ_FUWS01000005.1"/>
</dbReference>